<evidence type="ECO:0000313" key="2">
    <source>
        <dbReference type="EMBL" id="NIJ59419.1"/>
    </source>
</evidence>
<dbReference type="SUPFAM" id="SSF101801">
    <property type="entry name" value="Surface presentation of antigens (SPOA)"/>
    <property type="match status" value="1"/>
</dbReference>
<dbReference type="EMBL" id="JAASQI010000008">
    <property type="protein sequence ID" value="NIJ59419.1"/>
    <property type="molecule type" value="Genomic_DNA"/>
</dbReference>
<dbReference type="Proteomes" id="UP001429580">
    <property type="component" value="Unassembled WGS sequence"/>
</dbReference>
<comment type="caution">
    <text evidence="2">The sequence shown here is derived from an EMBL/GenBank/DDBJ whole genome shotgun (WGS) entry which is preliminary data.</text>
</comment>
<feature type="domain" description="Flagellar motor switch protein FliN-like C-terminal" evidence="1">
    <location>
        <begin position="286"/>
        <end position="357"/>
    </location>
</feature>
<keyword evidence="2" id="KW-0966">Cell projection</keyword>
<dbReference type="InterPro" id="IPR001543">
    <property type="entry name" value="FliN-like_C"/>
</dbReference>
<dbReference type="Gene3D" id="2.30.330.10">
    <property type="entry name" value="SpoA-like"/>
    <property type="match status" value="1"/>
</dbReference>
<accession>A0ABX0V2H4</accession>
<name>A0ABX0V2H4_9HYPH</name>
<evidence type="ECO:0000313" key="3">
    <source>
        <dbReference type="Proteomes" id="UP001429580"/>
    </source>
</evidence>
<evidence type="ECO:0000259" key="1">
    <source>
        <dbReference type="Pfam" id="PF01052"/>
    </source>
</evidence>
<dbReference type="InterPro" id="IPR036429">
    <property type="entry name" value="SpoA-like_sf"/>
</dbReference>
<dbReference type="RefSeq" id="WP_166954718.1">
    <property type="nucleotide sequence ID" value="NZ_JAASQI010000008.1"/>
</dbReference>
<keyword evidence="2" id="KW-0282">Flagellum</keyword>
<sequence>MTAMPWHPPALPGIGQSEALWNAILSHAGTALPLAGKAHLVFTPAAPPGPNILCTKLRLGRDGAAYVVWRMFPFADMFDTPLTVDDFPVLPPTLRDALIEGMVDVIRRTLPADAASDVAIAGWGSATADADIVWFDIILAGLAPEPVRLTFGCARSLLLSTSAAWPIVPAAVRAEARGTMIVASAFTLGAFPLTARELAGLTEGTVILLPAAPLERRWLRIGQILWDFRFTDEGWLVAGNRKRLQEETRRRRLRESAVTEQVWPDGESDVEPGLPPQEDAAKSVCLSDLAITIDFDIGERDFTLAEIETWQPGAVVALDPPALADQVAVTLRANGCAVATGDLVAIDDRLAVRLSKILLRT</sequence>
<organism evidence="2 3">
    <name type="scientific">Pseudochelatococcus lubricantis</name>
    <dbReference type="NCBI Taxonomy" id="1538102"/>
    <lineage>
        <taxon>Bacteria</taxon>
        <taxon>Pseudomonadati</taxon>
        <taxon>Pseudomonadota</taxon>
        <taxon>Alphaproteobacteria</taxon>
        <taxon>Hyphomicrobiales</taxon>
        <taxon>Chelatococcaceae</taxon>
        <taxon>Pseudochelatococcus</taxon>
    </lineage>
</organism>
<protein>
    <submittedName>
        <fullName evidence="2">Flagellar motor switch/type III secretory pathway protein FliN</fullName>
    </submittedName>
</protein>
<keyword evidence="2" id="KW-0969">Cilium</keyword>
<reference evidence="2 3" key="1">
    <citation type="submission" date="2020-03" db="EMBL/GenBank/DDBJ databases">
        <title>Genomic Encyclopedia of Type Strains, Phase IV (KMG-IV): sequencing the most valuable type-strain genomes for metagenomic binning, comparative biology and taxonomic classification.</title>
        <authorList>
            <person name="Goeker M."/>
        </authorList>
    </citation>
    <scope>NUCLEOTIDE SEQUENCE [LARGE SCALE GENOMIC DNA]</scope>
    <source>
        <strain evidence="2 3">DSM 103870</strain>
    </source>
</reference>
<gene>
    <name evidence="2" type="ORF">FHS82_003274</name>
</gene>
<keyword evidence="3" id="KW-1185">Reference proteome</keyword>
<dbReference type="Pfam" id="PF01052">
    <property type="entry name" value="FliMN_C"/>
    <property type="match status" value="1"/>
</dbReference>
<proteinExistence type="predicted"/>